<evidence type="ECO:0000313" key="3">
    <source>
        <dbReference type="Proteomes" id="UP000282674"/>
    </source>
</evidence>
<proteinExistence type="predicted"/>
<dbReference type="EMBL" id="RFFG01000054">
    <property type="protein sequence ID" value="RMI40432.1"/>
    <property type="molecule type" value="Genomic_DNA"/>
</dbReference>
<organism evidence="2 3">
    <name type="scientific">Actinomadura harenae</name>
    <dbReference type="NCBI Taxonomy" id="2483351"/>
    <lineage>
        <taxon>Bacteria</taxon>
        <taxon>Bacillati</taxon>
        <taxon>Actinomycetota</taxon>
        <taxon>Actinomycetes</taxon>
        <taxon>Streptosporangiales</taxon>
        <taxon>Thermomonosporaceae</taxon>
        <taxon>Actinomadura</taxon>
    </lineage>
</organism>
<keyword evidence="1" id="KW-0812">Transmembrane</keyword>
<dbReference type="Proteomes" id="UP000282674">
    <property type="component" value="Unassembled WGS sequence"/>
</dbReference>
<keyword evidence="1" id="KW-1133">Transmembrane helix</keyword>
<feature type="transmembrane region" description="Helical" evidence="1">
    <location>
        <begin position="42"/>
        <end position="65"/>
    </location>
</feature>
<dbReference type="AlphaFoldDB" id="A0A3M2LT72"/>
<protein>
    <submittedName>
        <fullName evidence="2">Uncharacterized protein</fullName>
    </submittedName>
</protein>
<sequence length="152" mass="15777">MLTGILVMAYLVVVVVWADQASPSLVAWVSRAVPRWTGGSVAGAAVFAATVQLGGMLLSIACWAGAITTGESTGERWLAALWGIPMILVSAPLAYGFVPARTQPPYKRIRGALVRRGATARQARAAAWAAGPLACFAAGAAFIPLPLLMLSE</sequence>
<accession>A0A3M2LT72</accession>
<name>A0A3M2LT72_9ACTN</name>
<dbReference type="RefSeq" id="WP_122197184.1">
    <property type="nucleotide sequence ID" value="NZ_JBHSKC010000039.1"/>
</dbReference>
<comment type="caution">
    <text evidence="2">The sequence shown here is derived from an EMBL/GenBank/DDBJ whole genome shotgun (WGS) entry which is preliminary data.</text>
</comment>
<evidence type="ECO:0000256" key="1">
    <source>
        <dbReference type="SAM" id="Phobius"/>
    </source>
</evidence>
<reference evidence="2 3" key="1">
    <citation type="submission" date="2018-10" db="EMBL/GenBank/DDBJ databases">
        <title>Isolation from soil.</title>
        <authorList>
            <person name="Hu J."/>
        </authorList>
    </citation>
    <scope>NUCLEOTIDE SEQUENCE [LARGE SCALE GENOMIC DNA]</scope>
    <source>
        <strain evidence="2 3">NEAU-Ht49</strain>
    </source>
</reference>
<feature type="transmembrane region" description="Helical" evidence="1">
    <location>
        <begin position="125"/>
        <end position="150"/>
    </location>
</feature>
<gene>
    <name evidence="2" type="ORF">EBO15_26605</name>
</gene>
<evidence type="ECO:0000313" key="2">
    <source>
        <dbReference type="EMBL" id="RMI40432.1"/>
    </source>
</evidence>
<feature type="transmembrane region" description="Helical" evidence="1">
    <location>
        <begin position="77"/>
        <end position="98"/>
    </location>
</feature>
<keyword evidence="1" id="KW-0472">Membrane</keyword>
<keyword evidence="3" id="KW-1185">Reference proteome</keyword>